<dbReference type="Proteomes" id="UP001432059">
    <property type="component" value="Plasmid pQD2021"/>
</dbReference>
<accession>A0AAU0F5I2</accession>
<proteinExistence type="predicted"/>
<organism evidence="1 2">
    <name type="scientific">Bergeyella porcorum</name>
    <dbReference type="NCBI Taxonomy" id="1735111"/>
    <lineage>
        <taxon>Bacteria</taxon>
        <taxon>Pseudomonadati</taxon>
        <taxon>Bacteroidota</taxon>
        <taxon>Flavobacteriia</taxon>
        <taxon>Flavobacteriales</taxon>
        <taxon>Weeksellaceae</taxon>
        <taxon>Bergeyella</taxon>
    </lineage>
</organism>
<keyword evidence="2" id="KW-1185">Reference proteome</keyword>
<protein>
    <submittedName>
        <fullName evidence="1">Uncharacterized protein</fullName>
    </submittedName>
</protein>
<reference evidence="1" key="1">
    <citation type="submission" date="2023-10" db="EMBL/GenBank/DDBJ databases">
        <title>Characterization and whole genome sequencing of a novel strain of Bergeyella porcorum QD2021 isolated from pig.</title>
        <authorList>
            <person name="Liu G."/>
            <person name="Chen C."/>
            <person name="Han X."/>
        </authorList>
    </citation>
    <scope>NUCLEOTIDE SEQUENCE</scope>
    <source>
        <strain evidence="1">QD2021</strain>
        <plasmid evidence="1">pQD2021</plasmid>
    </source>
</reference>
<keyword evidence="1" id="KW-0614">Plasmid</keyword>
<geneLocation type="plasmid" evidence="1 2">
    <name>pQD2021</name>
</geneLocation>
<sequence length="69" mass="8132">MIRKRNSRFISSFRLVHLSPKDINVSFVPLDKEAQNKLDDYGNKVNNIYQKVGVKFNLRKEQIQKVLIV</sequence>
<name>A0AAU0F5I2_9FLAO</name>
<gene>
    <name evidence="1" type="ORF">BPO_p0062</name>
</gene>
<dbReference type="KEGG" id="bpor:BPO_p0062"/>
<evidence type="ECO:0000313" key="2">
    <source>
        <dbReference type="Proteomes" id="UP001432059"/>
    </source>
</evidence>
<evidence type="ECO:0000313" key="1">
    <source>
        <dbReference type="EMBL" id="WOC53145.1"/>
    </source>
</evidence>
<dbReference type="EMBL" id="CP136427">
    <property type="protein sequence ID" value="WOC53145.1"/>
    <property type="molecule type" value="Genomic_DNA"/>
</dbReference>
<dbReference type="AlphaFoldDB" id="A0AAU0F5I2"/>